<accession>A0ABN8MGP1</accession>
<name>A0ABN8MGP1_9CNID</name>
<dbReference type="Gene3D" id="3.30.565.60">
    <property type="match status" value="1"/>
</dbReference>
<keyword evidence="3" id="KW-1185">Reference proteome</keyword>
<dbReference type="InterPro" id="IPR038461">
    <property type="entry name" value="Schlafen_AlbA_2_dom_sf"/>
</dbReference>
<proteinExistence type="predicted"/>
<evidence type="ECO:0000259" key="1">
    <source>
        <dbReference type="Pfam" id="PF04326"/>
    </source>
</evidence>
<sequence>MAFSTYASRLIINIKDLLAVHRVEKQRVEFKRSWNTGATSWQILHTICAFANDYMNDDGGYIIIGAEDKPSEDGQLQVSGILEWNLDKIQKQLVGLCKGNIKPEYHPILSPEIYENKHVFVIWVTASENGPHQCRESGKGEFQYYIRRGTQTIKASPEERDELLRMQNKIPFDDRMAVDSERGNQLTEKNISSSLVKEFLSDIGSNICDQDLRCPRQLYENMRLVRNFGDKQQGGKLVKCLVPRNVALLFFNETPSDYFPGAKTEVTIYDQDKNIAHEDEYVGPIDQQVSDTLEYILRETKDKEEESLAYVLYPRKALREAVVNAFYHRGYETEHSDPVKVRIYPTHIDIISYPGPHPSLKPEHFMEDSDMPPVKTRNRRVGEFLVKRKLAEEKGTGVRTIFRSMKENGNYTPDFQFDETYFRVRLPGHPKFMVRGILKTVNNLCASGAKQKAVEMLLGFLKRNPQIRHNSLLLKLMELHDHNKNHPNVQPYKEHFSQRLERRLTLSLALQEWSKSSSLPALNIEAGAEIIRKLVKEDADADDLQIAKQIAVAFFQEKCENSPEGKERALDNYRKAHQLFDAMGKVIKTDAYLSFQFACCKFNLFMKNTAKKSPRERKELLSSLTEAEVCVNDAVQLTSEENTKHLAYQYRQLGYIHSQLLGMKKSTHKDVIDNLDKARFYNPEIRFNELLVHQDCRSRYKQTRSPDE</sequence>
<dbReference type="PANTHER" id="PTHR30595:SF6">
    <property type="entry name" value="SCHLAFEN ALBA-2 DOMAIN-CONTAINING PROTEIN"/>
    <property type="match status" value="1"/>
</dbReference>
<dbReference type="InterPro" id="IPR007421">
    <property type="entry name" value="Schlafen_AlbA_2_dom"/>
</dbReference>
<evidence type="ECO:0000313" key="2">
    <source>
        <dbReference type="EMBL" id="CAH3026356.1"/>
    </source>
</evidence>
<protein>
    <recommendedName>
        <fullName evidence="1">Schlafen AlbA-2 domain-containing protein</fullName>
    </recommendedName>
</protein>
<dbReference type="Gene3D" id="3.30.950.30">
    <property type="entry name" value="Schlafen, AAA domain"/>
    <property type="match status" value="1"/>
</dbReference>
<comment type="caution">
    <text evidence="2">The sequence shown here is derived from an EMBL/GenBank/DDBJ whole genome shotgun (WGS) entry which is preliminary data.</text>
</comment>
<gene>
    <name evidence="2" type="ORF">PEVE_00028895</name>
</gene>
<feature type="domain" description="Schlafen AlbA-2" evidence="1">
    <location>
        <begin position="24"/>
        <end position="155"/>
    </location>
</feature>
<dbReference type="PANTHER" id="PTHR30595">
    <property type="entry name" value="GLPR-RELATED TRANSCRIPTIONAL REPRESSOR"/>
    <property type="match status" value="1"/>
</dbReference>
<dbReference type="EMBL" id="CALNXI010000401">
    <property type="protein sequence ID" value="CAH3026356.1"/>
    <property type="molecule type" value="Genomic_DNA"/>
</dbReference>
<reference evidence="2 3" key="1">
    <citation type="submission" date="2022-05" db="EMBL/GenBank/DDBJ databases">
        <authorList>
            <consortium name="Genoscope - CEA"/>
            <person name="William W."/>
        </authorList>
    </citation>
    <scope>NUCLEOTIDE SEQUENCE [LARGE SCALE GENOMIC DNA]</scope>
</reference>
<dbReference type="Pfam" id="PF13749">
    <property type="entry name" value="HATPase_c_4"/>
    <property type="match status" value="1"/>
</dbReference>
<organism evidence="2 3">
    <name type="scientific">Porites evermanni</name>
    <dbReference type="NCBI Taxonomy" id="104178"/>
    <lineage>
        <taxon>Eukaryota</taxon>
        <taxon>Metazoa</taxon>
        <taxon>Cnidaria</taxon>
        <taxon>Anthozoa</taxon>
        <taxon>Hexacorallia</taxon>
        <taxon>Scleractinia</taxon>
        <taxon>Fungiina</taxon>
        <taxon>Poritidae</taxon>
        <taxon>Porites</taxon>
    </lineage>
</organism>
<dbReference type="Pfam" id="PF04326">
    <property type="entry name" value="SLFN_AlbA_2"/>
    <property type="match status" value="1"/>
</dbReference>
<dbReference type="InterPro" id="IPR038475">
    <property type="entry name" value="RecG_C_sf"/>
</dbReference>
<dbReference type="Proteomes" id="UP001159427">
    <property type="component" value="Unassembled WGS sequence"/>
</dbReference>
<evidence type="ECO:0000313" key="3">
    <source>
        <dbReference type="Proteomes" id="UP001159427"/>
    </source>
</evidence>